<gene>
    <name evidence="7" type="ORF">ACH4WX_14720</name>
</gene>
<sequence length="315" mass="34082">MDESMSPQVEELVPLLAAFTTAANEGHITRAAQRLGVPQSSLSRRLKAVERSVGVPLFQPAGRGIALTTAGRELFARTRDLAGVLDDAVAVVRSHADPDSGLVRFGFPLTLGPVSIPSLLADFHSSAPRIRLHLVQAHGEALAEMVRDGRLDLAVMIPAPADLPAIPLGHQRIHLYVARDHRLAGQETAELSDLAGESFIANPPTYHLRHLLDSHCAAVGFTPKVVFEITEFDTLRALVARNLGIALLPEAETPHPDLHRIALSTPVERSIGLVSGNHRPTPAVARLREFVARHASAGERRNRTLCRQHGLGRLQ</sequence>
<evidence type="ECO:0000256" key="5">
    <source>
        <dbReference type="ARBA" id="ARBA00023163"/>
    </source>
</evidence>
<feature type="domain" description="HTH lysR-type" evidence="6">
    <location>
        <begin position="15"/>
        <end position="68"/>
    </location>
</feature>
<dbReference type="Pfam" id="PF00126">
    <property type="entry name" value="HTH_1"/>
    <property type="match status" value="1"/>
</dbReference>
<evidence type="ECO:0000256" key="1">
    <source>
        <dbReference type="ARBA" id="ARBA00009437"/>
    </source>
</evidence>
<keyword evidence="3" id="KW-0238">DNA-binding</keyword>
<comment type="caution">
    <text evidence="7">The sequence shown here is derived from an EMBL/GenBank/DDBJ whole genome shotgun (WGS) entry which is preliminary data.</text>
</comment>
<evidence type="ECO:0000313" key="8">
    <source>
        <dbReference type="Proteomes" id="UP001611263"/>
    </source>
</evidence>
<dbReference type="PANTHER" id="PTHR30346">
    <property type="entry name" value="TRANSCRIPTIONAL DUAL REGULATOR HCAR-RELATED"/>
    <property type="match status" value="1"/>
</dbReference>
<evidence type="ECO:0000313" key="7">
    <source>
        <dbReference type="EMBL" id="MFI1461961.1"/>
    </source>
</evidence>
<organism evidence="7 8">
    <name type="scientific">Nocardia carnea</name>
    <dbReference type="NCBI Taxonomy" id="37328"/>
    <lineage>
        <taxon>Bacteria</taxon>
        <taxon>Bacillati</taxon>
        <taxon>Actinomycetota</taxon>
        <taxon>Actinomycetes</taxon>
        <taxon>Mycobacteriales</taxon>
        <taxon>Nocardiaceae</taxon>
        <taxon>Nocardia</taxon>
    </lineage>
</organism>
<dbReference type="Pfam" id="PF03466">
    <property type="entry name" value="LysR_substrate"/>
    <property type="match status" value="1"/>
</dbReference>
<reference evidence="7 8" key="1">
    <citation type="submission" date="2024-10" db="EMBL/GenBank/DDBJ databases">
        <title>The Natural Products Discovery Center: Release of the First 8490 Sequenced Strains for Exploring Actinobacteria Biosynthetic Diversity.</title>
        <authorList>
            <person name="Kalkreuter E."/>
            <person name="Kautsar S.A."/>
            <person name="Yang D."/>
            <person name="Bader C.D."/>
            <person name="Teijaro C.N."/>
            <person name="Fluegel L."/>
            <person name="Davis C.M."/>
            <person name="Simpson J.R."/>
            <person name="Lauterbach L."/>
            <person name="Steele A.D."/>
            <person name="Gui C."/>
            <person name="Meng S."/>
            <person name="Li G."/>
            <person name="Viehrig K."/>
            <person name="Ye F."/>
            <person name="Su P."/>
            <person name="Kiefer A.F."/>
            <person name="Nichols A."/>
            <person name="Cepeda A.J."/>
            <person name="Yan W."/>
            <person name="Fan B."/>
            <person name="Jiang Y."/>
            <person name="Adhikari A."/>
            <person name="Zheng C.-J."/>
            <person name="Schuster L."/>
            <person name="Cowan T.M."/>
            <person name="Smanski M.J."/>
            <person name="Chevrette M.G."/>
            <person name="De Carvalho L.P.S."/>
            <person name="Shen B."/>
        </authorList>
    </citation>
    <scope>NUCLEOTIDE SEQUENCE [LARGE SCALE GENOMIC DNA]</scope>
    <source>
        <strain evidence="7 8">NPDC020568</strain>
    </source>
</reference>
<dbReference type="InterPro" id="IPR036390">
    <property type="entry name" value="WH_DNA-bd_sf"/>
</dbReference>
<evidence type="ECO:0000256" key="3">
    <source>
        <dbReference type="ARBA" id="ARBA00023125"/>
    </source>
</evidence>
<protein>
    <submittedName>
        <fullName evidence="7">LysR substrate-binding domain-containing protein</fullName>
    </submittedName>
</protein>
<dbReference type="Proteomes" id="UP001611263">
    <property type="component" value="Unassembled WGS sequence"/>
</dbReference>
<dbReference type="SUPFAM" id="SSF46785">
    <property type="entry name" value="Winged helix' DNA-binding domain"/>
    <property type="match status" value="1"/>
</dbReference>
<keyword evidence="2" id="KW-0805">Transcription regulation</keyword>
<dbReference type="InterPro" id="IPR005119">
    <property type="entry name" value="LysR_subst-bd"/>
</dbReference>
<keyword evidence="5" id="KW-0804">Transcription</keyword>
<proteinExistence type="inferred from homology"/>
<evidence type="ECO:0000256" key="2">
    <source>
        <dbReference type="ARBA" id="ARBA00023015"/>
    </source>
</evidence>
<comment type="similarity">
    <text evidence="1">Belongs to the LysR transcriptional regulatory family.</text>
</comment>
<dbReference type="PANTHER" id="PTHR30346:SF28">
    <property type="entry name" value="HTH-TYPE TRANSCRIPTIONAL REGULATOR CYNR"/>
    <property type="match status" value="1"/>
</dbReference>
<name>A0ABW7TQ50_9NOCA</name>
<dbReference type="RefSeq" id="WP_051157541.1">
    <property type="nucleotide sequence ID" value="NZ_JBIRUQ010000003.1"/>
</dbReference>
<dbReference type="SUPFAM" id="SSF53850">
    <property type="entry name" value="Periplasmic binding protein-like II"/>
    <property type="match status" value="1"/>
</dbReference>
<accession>A0ABW7TQ50</accession>
<dbReference type="Gene3D" id="3.40.190.290">
    <property type="match status" value="1"/>
</dbReference>
<keyword evidence="8" id="KW-1185">Reference proteome</keyword>
<dbReference type="InterPro" id="IPR000847">
    <property type="entry name" value="LysR_HTH_N"/>
</dbReference>
<dbReference type="GeneID" id="93505174"/>
<dbReference type="EMBL" id="JBIRUQ010000003">
    <property type="protein sequence ID" value="MFI1461961.1"/>
    <property type="molecule type" value="Genomic_DNA"/>
</dbReference>
<evidence type="ECO:0000259" key="6">
    <source>
        <dbReference type="PROSITE" id="PS50931"/>
    </source>
</evidence>
<dbReference type="Gene3D" id="1.10.10.10">
    <property type="entry name" value="Winged helix-like DNA-binding domain superfamily/Winged helix DNA-binding domain"/>
    <property type="match status" value="1"/>
</dbReference>
<dbReference type="InterPro" id="IPR036388">
    <property type="entry name" value="WH-like_DNA-bd_sf"/>
</dbReference>
<keyword evidence="4" id="KW-0010">Activator</keyword>
<dbReference type="PROSITE" id="PS50931">
    <property type="entry name" value="HTH_LYSR"/>
    <property type="match status" value="1"/>
</dbReference>
<evidence type="ECO:0000256" key="4">
    <source>
        <dbReference type="ARBA" id="ARBA00023159"/>
    </source>
</evidence>